<feature type="binding site" evidence="13">
    <location>
        <position position="398"/>
    </location>
    <ligand>
        <name>Zn(2+)</name>
        <dbReference type="ChEBI" id="CHEBI:29105"/>
        <note>catalytic</note>
    </ligand>
</feature>
<dbReference type="SMART" id="SM00209">
    <property type="entry name" value="TSP1"/>
    <property type="match status" value="3"/>
</dbReference>
<evidence type="ECO:0000256" key="14">
    <source>
        <dbReference type="SAM" id="Coils"/>
    </source>
</evidence>
<evidence type="ECO:0000256" key="1">
    <source>
        <dbReference type="ARBA" id="ARBA00004498"/>
    </source>
</evidence>
<dbReference type="EMBL" id="CALNXK010000027">
    <property type="protein sequence ID" value="CAH3114627.1"/>
    <property type="molecule type" value="Genomic_DNA"/>
</dbReference>
<dbReference type="PROSITE" id="PS50092">
    <property type="entry name" value="TSP1"/>
    <property type="match status" value="2"/>
</dbReference>
<dbReference type="PRINTS" id="PR01857">
    <property type="entry name" value="ADAMTSFAMILY"/>
</dbReference>
<keyword evidence="2" id="KW-0964">Secreted</keyword>
<evidence type="ECO:0000256" key="3">
    <source>
        <dbReference type="ARBA" id="ARBA00022530"/>
    </source>
</evidence>
<keyword evidence="7" id="KW-0677">Repeat</keyword>
<dbReference type="CDD" id="cd04273">
    <property type="entry name" value="ZnMc_ADAMTS_like"/>
    <property type="match status" value="1"/>
</dbReference>
<dbReference type="Proteomes" id="UP001159405">
    <property type="component" value="Unassembled WGS sequence"/>
</dbReference>
<dbReference type="InterPro" id="IPR010294">
    <property type="entry name" value="ADAMTS_spacer1"/>
</dbReference>
<keyword evidence="3" id="KW-0272">Extracellular matrix</keyword>
<keyword evidence="8" id="KW-0378">Hydrolase</keyword>
<evidence type="ECO:0000256" key="6">
    <source>
        <dbReference type="ARBA" id="ARBA00022729"/>
    </source>
</evidence>
<evidence type="ECO:0000313" key="17">
    <source>
        <dbReference type="Proteomes" id="UP001159405"/>
    </source>
</evidence>
<keyword evidence="10" id="KW-0482">Metalloprotease</keyword>
<feature type="binding site" evidence="13">
    <location>
        <position position="408"/>
    </location>
    <ligand>
        <name>Zn(2+)</name>
        <dbReference type="ChEBI" id="CHEBI:29105"/>
        <note>catalytic</note>
    </ligand>
</feature>
<dbReference type="PROSITE" id="PS50215">
    <property type="entry name" value="ADAM_MEPRO"/>
    <property type="match status" value="1"/>
</dbReference>
<organism evidence="16 17">
    <name type="scientific">Porites lobata</name>
    <dbReference type="NCBI Taxonomy" id="104759"/>
    <lineage>
        <taxon>Eukaryota</taxon>
        <taxon>Metazoa</taxon>
        <taxon>Cnidaria</taxon>
        <taxon>Anthozoa</taxon>
        <taxon>Hexacorallia</taxon>
        <taxon>Scleractinia</taxon>
        <taxon>Fungiina</taxon>
        <taxon>Poritidae</taxon>
        <taxon>Porites</taxon>
    </lineage>
</organism>
<reference evidence="16 17" key="1">
    <citation type="submission" date="2022-05" db="EMBL/GenBank/DDBJ databases">
        <authorList>
            <consortium name="Genoscope - CEA"/>
            <person name="William W."/>
        </authorList>
    </citation>
    <scope>NUCLEOTIDE SEQUENCE [LARGE SCALE GENOMIC DNA]</scope>
</reference>
<evidence type="ECO:0000256" key="5">
    <source>
        <dbReference type="ARBA" id="ARBA00022723"/>
    </source>
</evidence>
<dbReference type="InterPro" id="IPR050439">
    <property type="entry name" value="ADAMTS_ADAMTS-like"/>
</dbReference>
<dbReference type="Pfam" id="PF01562">
    <property type="entry name" value="Pep_M12B_propep"/>
    <property type="match status" value="1"/>
</dbReference>
<dbReference type="InterPro" id="IPR036383">
    <property type="entry name" value="TSP1_rpt_sf"/>
</dbReference>
<dbReference type="InterPro" id="IPR000884">
    <property type="entry name" value="TSP1_rpt"/>
</dbReference>
<keyword evidence="17" id="KW-1185">Reference proteome</keyword>
<sequence length="1077" mass="119538">MKSLSRPAVSTVSILLIFYIGYSWARSYQEIHHLLTDDERELIFGHPFPEYVPEYDISHPVQVDESGKFLSRDLANGNARRKRDVRSSVQEPVYFKLSAFAQDFHLSVTLNHQLFSSNFEVEIRGNSSEFHYDIEHCHYIGQLISPEGKRNKVALSNCDGLQGLMRTPEDVLMVHPLPDRLGLEKNKTRAHVIHKRSLAPHQTLRRAMQDEKRSAGWCGVQGHSTLQQSDESESHMNYPRSSLNRKRTIESLIVVEKIMTKFYGINQIKKYVPTIVNMAHGLLSDASIGADIKYIIQKLLILQQDMDNLEINTHAASTLSSFCKWTTGQNEADDKNPKHFDHAALFSKLNFCRGKGNGQAADCGTILGLADLKGMCQRDTSCTLNKDTGLGTAFTLAHETAHNLGAEHDAEGNKCRDGVYIMATRASGKITAFDWSPCSRNYITNFLQTAQSKCLNDSGDHKVSIPQGLPGKLYNGDDQCVRMFGAGSSVCQMPEYKKKMCVTLHCLKPDGYCESNDEPAADGTICGLNDDMVCSRGKCLPEGKTGYQNVDGNWGAWGRWSACYPRCGGGLKKRMRKCNNPAPKHRGKLCEGKAAEYTYCTKKCPPNSENPRMRQCINHRHVQFEGGPFKWIYDPYYTQGSPKCTLSCATTNGDTTTFGNVKDGTPCSDKPDKTFCVNGQCKAVGCDGGFDSRAKKDRCGLCNGDGSSCSGGTINGNITPRPIKPKPASSGQLKTFTFNRKPGWDYYQTITTLPKGARNIEIQEVTASVNNLMLEDADMNNILNYDSYLSDYGPKNFRGAGTTFKFSKKNERETITARGPLTESLTLLFEANDDQKKYKVTGRYVIGGAQSRRDLFSNSDDFPELIQELEEVNKELSDAKKANQAREKTKIKWIMTSEGCSVTCGEGVETMIAVCVRDDDESAVGDQFCEEKRPKDKYKKCNLQRCPARWEFGPWTDCSKTCNDGTRGVRSREVFCATDSQSVEIEVKESDCRGPKPAAYEECGTQTCPAEWYTVRAGACSTSCGAGVQAMDVKCVRVNSSGQAATVEENECTDIKPPTHVTCNADNPCNDDLDATK</sequence>
<dbReference type="Pfam" id="PF19030">
    <property type="entry name" value="TSP1_ADAMTS"/>
    <property type="match status" value="3"/>
</dbReference>
<dbReference type="Gene3D" id="2.20.100.10">
    <property type="entry name" value="Thrombospondin type-1 (TSP1) repeat"/>
    <property type="match status" value="3"/>
</dbReference>
<evidence type="ECO:0000256" key="8">
    <source>
        <dbReference type="ARBA" id="ARBA00022801"/>
    </source>
</evidence>
<name>A0ABN8NM12_9CNID</name>
<keyword evidence="12" id="KW-0325">Glycoprotein</keyword>
<evidence type="ECO:0000256" key="7">
    <source>
        <dbReference type="ARBA" id="ARBA00022737"/>
    </source>
</evidence>
<keyword evidence="4" id="KW-0645">Protease</keyword>
<feature type="coiled-coil region" evidence="14">
    <location>
        <begin position="862"/>
        <end position="889"/>
    </location>
</feature>
<evidence type="ECO:0000256" key="12">
    <source>
        <dbReference type="ARBA" id="ARBA00023180"/>
    </source>
</evidence>
<feature type="domain" description="Peptidase M12B" evidence="15">
    <location>
        <begin position="247"/>
        <end position="459"/>
    </location>
</feature>
<evidence type="ECO:0000256" key="11">
    <source>
        <dbReference type="ARBA" id="ARBA00023157"/>
    </source>
</evidence>
<evidence type="ECO:0000256" key="13">
    <source>
        <dbReference type="PROSITE-ProRule" id="PRU00276"/>
    </source>
</evidence>
<dbReference type="Pfam" id="PF00090">
    <property type="entry name" value="TSP_1"/>
    <property type="match status" value="1"/>
</dbReference>
<dbReference type="InterPro" id="IPR002870">
    <property type="entry name" value="Peptidase_M12B_N"/>
</dbReference>
<dbReference type="InterPro" id="IPR013273">
    <property type="entry name" value="ADAMTS/ADAMTS-like"/>
</dbReference>
<dbReference type="Pfam" id="PF01421">
    <property type="entry name" value="Reprolysin"/>
    <property type="match status" value="1"/>
</dbReference>
<dbReference type="Pfam" id="PF19236">
    <property type="entry name" value="ADAMTS_CR_3"/>
    <property type="match status" value="1"/>
</dbReference>
<evidence type="ECO:0000313" key="16">
    <source>
        <dbReference type="EMBL" id="CAH3114627.1"/>
    </source>
</evidence>
<proteinExistence type="predicted"/>
<comment type="subcellular location">
    <subcellularLocation>
        <location evidence="1">Secreted</location>
        <location evidence="1">Extracellular space</location>
        <location evidence="1">Extracellular matrix</location>
    </subcellularLocation>
</comment>
<protein>
    <recommendedName>
        <fullName evidence="15">Peptidase M12B domain-containing protein</fullName>
    </recommendedName>
</protein>
<keyword evidence="5 13" id="KW-0479">Metal-binding</keyword>
<dbReference type="InterPro" id="IPR024079">
    <property type="entry name" value="MetalloPept_cat_dom_sf"/>
</dbReference>
<comment type="caution">
    <text evidence="13">Lacks conserved residue(s) required for the propagation of feature annotation.</text>
</comment>
<keyword evidence="9 13" id="KW-0862">Zinc</keyword>
<keyword evidence="6" id="KW-0732">Signal</keyword>
<comment type="caution">
    <text evidence="16">The sequence shown here is derived from an EMBL/GenBank/DDBJ whole genome shotgun (WGS) entry which is preliminary data.</text>
</comment>
<evidence type="ECO:0000256" key="4">
    <source>
        <dbReference type="ARBA" id="ARBA00022670"/>
    </source>
</evidence>
<keyword evidence="14" id="KW-0175">Coiled coil</keyword>
<feature type="active site" evidence="13">
    <location>
        <position position="399"/>
    </location>
</feature>
<dbReference type="Gene3D" id="2.60.120.830">
    <property type="match status" value="1"/>
</dbReference>
<dbReference type="Gene3D" id="3.40.390.10">
    <property type="entry name" value="Collagenase (Catalytic Domain)"/>
    <property type="match status" value="1"/>
</dbReference>
<accession>A0ABN8NM12</accession>
<feature type="binding site" evidence="13">
    <location>
        <position position="402"/>
    </location>
    <ligand>
        <name>Zn(2+)</name>
        <dbReference type="ChEBI" id="CHEBI:29105"/>
        <note>catalytic</note>
    </ligand>
</feature>
<dbReference type="SUPFAM" id="SSF82895">
    <property type="entry name" value="TSP-1 type 1 repeat"/>
    <property type="match status" value="3"/>
</dbReference>
<evidence type="ECO:0000256" key="9">
    <source>
        <dbReference type="ARBA" id="ARBA00022833"/>
    </source>
</evidence>
<evidence type="ECO:0000256" key="10">
    <source>
        <dbReference type="ARBA" id="ARBA00023049"/>
    </source>
</evidence>
<keyword evidence="11" id="KW-1015">Disulfide bond</keyword>
<dbReference type="PANTHER" id="PTHR13723">
    <property type="entry name" value="ADAMTS A DISINTEGRIN AND METALLOPROTEASE WITH THROMBOSPONDIN MOTIFS PROTEASE"/>
    <property type="match status" value="1"/>
</dbReference>
<dbReference type="InterPro" id="IPR045371">
    <property type="entry name" value="ADAMTS_CR_3"/>
</dbReference>
<dbReference type="Gene3D" id="3.40.1620.60">
    <property type="match status" value="1"/>
</dbReference>
<evidence type="ECO:0000256" key="2">
    <source>
        <dbReference type="ARBA" id="ARBA00022525"/>
    </source>
</evidence>
<dbReference type="InterPro" id="IPR041645">
    <property type="entry name" value="ADAMTS_CR_2"/>
</dbReference>
<dbReference type="Pfam" id="PF05986">
    <property type="entry name" value="ADAMTS_spacer1"/>
    <property type="match status" value="1"/>
</dbReference>
<evidence type="ECO:0000259" key="15">
    <source>
        <dbReference type="PROSITE" id="PS50215"/>
    </source>
</evidence>
<dbReference type="PANTHER" id="PTHR13723:SF281">
    <property type="entry name" value="PAPILIN"/>
    <property type="match status" value="1"/>
</dbReference>
<dbReference type="SUPFAM" id="SSF55486">
    <property type="entry name" value="Metalloproteases ('zincins'), catalytic domain"/>
    <property type="match status" value="1"/>
</dbReference>
<gene>
    <name evidence="16" type="ORF">PLOB_00023010</name>
</gene>
<dbReference type="Pfam" id="PF17771">
    <property type="entry name" value="ADAMTS_CR_2"/>
    <property type="match status" value="1"/>
</dbReference>
<dbReference type="InterPro" id="IPR001590">
    <property type="entry name" value="Peptidase_M12B"/>
</dbReference>